<dbReference type="CDD" id="cd18316">
    <property type="entry name" value="BTB_POZ_KCTD-like"/>
    <property type="match status" value="1"/>
</dbReference>
<dbReference type="Proteomes" id="UP001275084">
    <property type="component" value="Unassembled WGS sequence"/>
</dbReference>
<dbReference type="EMBL" id="JAUIQD010000006">
    <property type="protein sequence ID" value="KAK3347114.1"/>
    <property type="molecule type" value="Genomic_DNA"/>
</dbReference>
<dbReference type="InterPro" id="IPR011333">
    <property type="entry name" value="SKP1/BTB/POZ_sf"/>
</dbReference>
<reference evidence="2" key="2">
    <citation type="submission" date="2023-06" db="EMBL/GenBank/DDBJ databases">
        <authorList>
            <consortium name="Lawrence Berkeley National Laboratory"/>
            <person name="Haridas S."/>
            <person name="Hensen N."/>
            <person name="Bonometti L."/>
            <person name="Westerberg I."/>
            <person name="Brannstrom I.O."/>
            <person name="Guillou S."/>
            <person name="Cros-Aarteil S."/>
            <person name="Calhoun S."/>
            <person name="Kuo A."/>
            <person name="Mondo S."/>
            <person name="Pangilinan J."/>
            <person name="Riley R."/>
            <person name="Labutti K."/>
            <person name="Andreopoulos B."/>
            <person name="Lipzen A."/>
            <person name="Chen C."/>
            <person name="Yanf M."/>
            <person name="Daum C."/>
            <person name="Ng V."/>
            <person name="Clum A."/>
            <person name="Steindorff A."/>
            <person name="Ohm R."/>
            <person name="Martin F."/>
            <person name="Silar P."/>
            <person name="Natvig D."/>
            <person name="Lalanne C."/>
            <person name="Gautier V."/>
            <person name="Ament-Velasquez S.L."/>
            <person name="Kruys A."/>
            <person name="Hutchinson M.I."/>
            <person name="Powell A.J."/>
            <person name="Barry K."/>
            <person name="Miller A.N."/>
            <person name="Grigoriev I.V."/>
            <person name="Debuchy R."/>
            <person name="Gladieux P."/>
            <person name="Thoren M.H."/>
            <person name="Johannesson H."/>
        </authorList>
    </citation>
    <scope>NUCLEOTIDE SEQUENCE</scope>
    <source>
        <strain evidence="2">CBS 955.72</strain>
    </source>
</reference>
<organism evidence="2 3">
    <name type="scientific">Lasiosphaeria hispida</name>
    <dbReference type="NCBI Taxonomy" id="260671"/>
    <lineage>
        <taxon>Eukaryota</taxon>
        <taxon>Fungi</taxon>
        <taxon>Dikarya</taxon>
        <taxon>Ascomycota</taxon>
        <taxon>Pezizomycotina</taxon>
        <taxon>Sordariomycetes</taxon>
        <taxon>Sordariomycetidae</taxon>
        <taxon>Sordariales</taxon>
        <taxon>Lasiosphaeriaceae</taxon>
        <taxon>Lasiosphaeria</taxon>
    </lineage>
</organism>
<dbReference type="InterPro" id="IPR045068">
    <property type="entry name" value="BACURD1-3"/>
</dbReference>
<evidence type="ECO:0000313" key="3">
    <source>
        <dbReference type="Proteomes" id="UP001275084"/>
    </source>
</evidence>
<gene>
    <name evidence="2" type="ORF">B0T25DRAFT_584164</name>
</gene>
<dbReference type="AlphaFoldDB" id="A0AAJ0HD80"/>
<dbReference type="Pfam" id="PF02214">
    <property type="entry name" value="BTB_2"/>
    <property type="match status" value="1"/>
</dbReference>
<dbReference type="GO" id="GO:0051260">
    <property type="term" value="P:protein homooligomerization"/>
    <property type="evidence" value="ECO:0007669"/>
    <property type="project" value="InterPro"/>
</dbReference>
<dbReference type="PROSITE" id="PS50097">
    <property type="entry name" value="BTB"/>
    <property type="match status" value="1"/>
</dbReference>
<dbReference type="SUPFAM" id="SSF54695">
    <property type="entry name" value="POZ domain"/>
    <property type="match status" value="1"/>
</dbReference>
<reference evidence="2" key="1">
    <citation type="journal article" date="2023" name="Mol. Phylogenet. Evol.">
        <title>Genome-scale phylogeny and comparative genomics of the fungal order Sordariales.</title>
        <authorList>
            <person name="Hensen N."/>
            <person name="Bonometti L."/>
            <person name="Westerberg I."/>
            <person name="Brannstrom I.O."/>
            <person name="Guillou S."/>
            <person name="Cros-Aarteil S."/>
            <person name="Calhoun S."/>
            <person name="Haridas S."/>
            <person name="Kuo A."/>
            <person name="Mondo S."/>
            <person name="Pangilinan J."/>
            <person name="Riley R."/>
            <person name="LaButti K."/>
            <person name="Andreopoulos B."/>
            <person name="Lipzen A."/>
            <person name="Chen C."/>
            <person name="Yan M."/>
            <person name="Daum C."/>
            <person name="Ng V."/>
            <person name="Clum A."/>
            <person name="Steindorff A."/>
            <person name="Ohm R.A."/>
            <person name="Martin F."/>
            <person name="Silar P."/>
            <person name="Natvig D.O."/>
            <person name="Lalanne C."/>
            <person name="Gautier V."/>
            <person name="Ament-Velasquez S.L."/>
            <person name="Kruys A."/>
            <person name="Hutchinson M.I."/>
            <person name="Powell A.J."/>
            <person name="Barry K."/>
            <person name="Miller A.N."/>
            <person name="Grigoriev I.V."/>
            <person name="Debuchy R."/>
            <person name="Gladieux P."/>
            <person name="Hiltunen Thoren M."/>
            <person name="Johannesson H."/>
        </authorList>
    </citation>
    <scope>NUCLEOTIDE SEQUENCE</scope>
    <source>
        <strain evidence="2">CBS 955.72</strain>
    </source>
</reference>
<comment type="caution">
    <text evidence="2">The sequence shown here is derived from an EMBL/GenBank/DDBJ whole genome shotgun (WGS) entry which is preliminary data.</text>
</comment>
<keyword evidence="3" id="KW-1185">Reference proteome</keyword>
<evidence type="ECO:0000259" key="1">
    <source>
        <dbReference type="PROSITE" id="PS50097"/>
    </source>
</evidence>
<feature type="domain" description="BTB" evidence="1">
    <location>
        <begin position="20"/>
        <end position="82"/>
    </location>
</feature>
<dbReference type="InterPro" id="IPR003131">
    <property type="entry name" value="T1-type_BTB"/>
</dbReference>
<dbReference type="PANTHER" id="PTHR11145">
    <property type="entry name" value="BTB/POZ DOMAIN-CONTAINING ADAPTER FOR CUL3-MEDIATED RHOA DEGRADATION PROTEIN FAMILY MEMBER"/>
    <property type="match status" value="1"/>
</dbReference>
<evidence type="ECO:0000313" key="2">
    <source>
        <dbReference type="EMBL" id="KAK3347114.1"/>
    </source>
</evidence>
<accession>A0AAJ0HD80</accession>
<dbReference type="InterPro" id="IPR000210">
    <property type="entry name" value="BTB/POZ_dom"/>
</dbReference>
<dbReference type="Gene3D" id="3.30.710.10">
    <property type="entry name" value="Potassium Channel Kv1.1, Chain A"/>
    <property type="match status" value="1"/>
</dbReference>
<sequence>MALPARTKDSGQAPNICSTEEVVLNVGGYLFTTTIGTLVGRSEYFAAFFSGRWAVHKRPDGAIFVDADPDVFAHILRYLRRGLYVDLLPEAKYFQVPMLERWLEDELYLKCAEHTSIWKHLSDSGLGTESWSSNPGVQLVKRSTTVASHYVCPMTLLNEAHSGIYDHGTMCELPKEGMFNRTEKTDWAEYGTKATFHPGWCSDRLVFRSTLGYVQQLTR</sequence>
<proteinExistence type="predicted"/>
<protein>
    <submittedName>
        <fullName evidence="2">BTB/POZ protein</fullName>
    </submittedName>
</protein>
<name>A0AAJ0HD80_9PEZI</name>
<dbReference type="PANTHER" id="PTHR11145:SF8">
    <property type="entry name" value="RE57120P"/>
    <property type="match status" value="1"/>
</dbReference>
<dbReference type="SMART" id="SM00225">
    <property type="entry name" value="BTB"/>
    <property type="match status" value="1"/>
</dbReference>